<dbReference type="EMBL" id="MORL01000038">
    <property type="protein sequence ID" value="OIN55733.1"/>
    <property type="molecule type" value="Genomic_DNA"/>
</dbReference>
<evidence type="ECO:0000313" key="1">
    <source>
        <dbReference type="EMBL" id="OIN55733.1"/>
    </source>
</evidence>
<dbReference type="Proteomes" id="UP000181790">
    <property type="component" value="Unassembled WGS sequence"/>
</dbReference>
<name>A0A1S2VAL1_9BACT</name>
<comment type="caution">
    <text evidence="1">The sequence shown here is derived from an EMBL/GenBank/DDBJ whole genome shotgun (WGS) entry which is preliminary data.</text>
</comment>
<protein>
    <submittedName>
        <fullName evidence="1">Uncharacterized protein</fullName>
    </submittedName>
</protein>
<organism evidence="1 2">
    <name type="scientific">Arsenicibacter rosenii</name>
    <dbReference type="NCBI Taxonomy" id="1750698"/>
    <lineage>
        <taxon>Bacteria</taxon>
        <taxon>Pseudomonadati</taxon>
        <taxon>Bacteroidota</taxon>
        <taxon>Cytophagia</taxon>
        <taxon>Cytophagales</taxon>
        <taxon>Spirosomataceae</taxon>
        <taxon>Arsenicibacter</taxon>
    </lineage>
</organism>
<dbReference type="OrthoDB" id="3078620at2"/>
<dbReference type="AlphaFoldDB" id="A0A1S2VAL1"/>
<gene>
    <name evidence="1" type="ORF">BLX24_28370</name>
</gene>
<sequence length="171" mass="19496">MTKYEVGQPFPHPEYRANGTEGAKIMTTSAFFDILFYSSQPAADRETVTKKPLKYGIYQKDNVPFFLLEFNGEFSVDAPMNINKVDNSAVEEWLNSNGNLVTIYLIDARTNIIHGIRAIGLRHDVAELMRDICEKQDEQYASVGQVDKVIDQISRTMTTEAMIRRATMHRL</sequence>
<accession>A0A1S2VAL1</accession>
<dbReference type="RefSeq" id="WP_071506618.1">
    <property type="nucleotide sequence ID" value="NZ_MORL01000038.1"/>
</dbReference>
<proteinExistence type="predicted"/>
<evidence type="ECO:0000313" key="2">
    <source>
        <dbReference type="Proteomes" id="UP000181790"/>
    </source>
</evidence>
<keyword evidence="2" id="KW-1185">Reference proteome</keyword>
<reference evidence="1 2" key="1">
    <citation type="submission" date="2016-10" db="EMBL/GenBank/DDBJ databases">
        <title>Arsenicibacter rosenii gen. nov., sp. nov., an efficient arsenic-methylating bacterium isolated from an arsenic-contaminated paddy soil.</title>
        <authorList>
            <person name="Huang K."/>
        </authorList>
    </citation>
    <scope>NUCLEOTIDE SEQUENCE [LARGE SCALE GENOMIC DNA]</scope>
    <source>
        <strain evidence="1 2">SM-1</strain>
    </source>
</reference>